<dbReference type="AlphaFoldDB" id="A0AAW1KMT9"/>
<dbReference type="EMBL" id="JASPKY010000201">
    <property type="protein sequence ID" value="KAK9721223.1"/>
    <property type="molecule type" value="Genomic_DNA"/>
</dbReference>
<accession>A0AAW1KMT9</accession>
<evidence type="ECO:0000313" key="1">
    <source>
        <dbReference type="EMBL" id="KAK9721223.1"/>
    </source>
</evidence>
<evidence type="ECO:0000313" key="2">
    <source>
        <dbReference type="Proteomes" id="UP001458880"/>
    </source>
</evidence>
<name>A0AAW1KMT9_POPJA</name>
<comment type="caution">
    <text evidence="1">The sequence shown here is derived from an EMBL/GenBank/DDBJ whole genome shotgun (WGS) entry which is preliminary data.</text>
</comment>
<reference evidence="1 2" key="1">
    <citation type="journal article" date="2024" name="BMC Genomics">
        <title>De novo assembly and annotation of Popillia japonica's genome with initial clues to its potential as an invasive pest.</title>
        <authorList>
            <person name="Cucini C."/>
            <person name="Boschi S."/>
            <person name="Funari R."/>
            <person name="Cardaioli E."/>
            <person name="Iannotti N."/>
            <person name="Marturano G."/>
            <person name="Paoli F."/>
            <person name="Bruttini M."/>
            <person name="Carapelli A."/>
            <person name="Frati F."/>
            <person name="Nardi F."/>
        </authorList>
    </citation>
    <scope>NUCLEOTIDE SEQUENCE [LARGE SCALE GENOMIC DNA]</scope>
    <source>
        <strain evidence="1">DMR45628</strain>
    </source>
</reference>
<dbReference type="Proteomes" id="UP001458880">
    <property type="component" value="Unassembled WGS sequence"/>
</dbReference>
<gene>
    <name evidence="1" type="ORF">QE152_g21651</name>
</gene>
<protein>
    <submittedName>
        <fullName evidence="1">Uncharacterized protein</fullName>
    </submittedName>
</protein>
<organism evidence="1 2">
    <name type="scientific">Popillia japonica</name>
    <name type="common">Japanese beetle</name>
    <dbReference type="NCBI Taxonomy" id="7064"/>
    <lineage>
        <taxon>Eukaryota</taxon>
        <taxon>Metazoa</taxon>
        <taxon>Ecdysozoa</taxon>
        <taxon>Arthropoda</taxon>
        <taxon>Hexapoda</taxon>
        <taxon>Insecta</taxon>
        <taxon>Pterygota</taxon>
        <taxon>Neoptera</taxon>
        <taxon>Endopterygota</taxon>
        <taxon>Coleoptera</taxon>
        <taxon>Polyphaga</taxon>
        <taxon>Scarabaeiformia</taxon>
        <taxon>Scarabaeidae</taxon>
        <taxon>Rutelinae</taxon>
        <taxon>Popillia</taxon>
    </lineage>
</organism>
<keyword evidence="2" id="KW-1185">Reference proteome</keyword>
<sequence>MSLGTPISLAGLSLLETKSGCIRNIYIRHLKFKEGMSKIQACNLIRMDSLANQTGQCWIVVSHEQLFIRERANHSSHFQSNPYTIAEFRCGSICKGRKTLARVSRDMTIADPCC</sequence>
<proteinExistence type="predicted"/>